<gene>
    <name evidence="4" type="ORF">CKM354_000113900</name>
</gene>
<reference evidence="4 5" key="1">
    <citation type="submission" date="2021-01" db="EMBL/GenBank/DDBJ databases">
        <title>Cercospora kikuchii MAFF 305040 whole genome shotgun sequence.</title>
        <authorList>
            <person name="Kashiwa T."/>
            <person name="Suzuki T."/>
        </authorList>
    </citation>
    <scope>NUCLEOTIDE SEQUENCE [LARGE SCALE GENOMIC DNA]</scope>
    <source>
        <strain evidence="4 5">MAFF 305040</strain>
    </source>
</reference>
<sequence length="361" mass="40425">MSPNKKSKPGSYAEPYIVEPLQGHKRTVILLHGRGSNGQKFGSELLEAQTTLSCIKTLLVPSENNDPLRALHPDTDTLRTLFPNAKFIFPTAKKRRARWYNRATINQWFDSVPIDEQDDSLPRCGMSIEEENWQLEGLRESREHVKSILDEEVGNVGSENVVLGGLSQGCAMALWVLMSYADEGSEFGKDARNESEMKLRAFVGMSGWLPFVNEIEGIIDPTRVKSKDGESFGVDEADVEDDDPFATSDDEGETLNGVSATINQPGEILKPVAKVRNFIRDSLDLPPTAYQCGTAWQRTPVFLGHGMHDEKVKMAKGRRAAECLETLGIQVTWKEYDEGHWYKVPEEIDDIGRYLQACFAK</sequence>
<feature type="compositionally biased region" description="Acidic residues" evidence="2">
    <location>
        <begin position="233"/>
        <end position="253"/>
    </location>
</feature>
<comment type="similarity">
    <text evidence="1">Belongs to the AB hydrolase superfamily. AB hydrolase 2 family.</text>
</comment>
<dbReference type="GeneID" id="68286714"/>
<evidence type="ECO:0000259" key="3">
    <source>
        <dbReference type="Pfam" id="PF02230"/>
    </source>
</evidence>
<dbReference type="OrthoDB" id="2418081at2759"/>
<feature type="region of interest" description="Disordered" evidence="2">
    <location>
        <begin position="226"/>
        <end position="258"/>
    </location>
</feature>
<evidence type="ECO:0000256" key="2">
    <source>
        <dbReference type="SAM" id="MobiDB-lite"/>
    </source>
</evidence>
<comment type="caution">
    <text evidence="4">The sequence shown here is derived from an EMBL/GenBank/DDBJ whole genome shotgun (WGS) entry which is preliminary data.</text>
</comment>
<dbReference type="PANTHER" id="PTHR10655:SF64">
    <property type="entry name" value="PHOSPHOLIPASE_CARBOXYLESTERASE_THIOESTERASE DOMAIN-CONTAINING PROTEIN"/>
    <property type="match status" value="1"/>
</dbReference>
<evidence type="ECO:0000313" key="5">
    <source>
        <dbReference type="Proteomes" id="UP000825890"/>
    </source>
</evidence>
<dbReference type="InterPro" id="IPR050565">
    <property type="entry name" value="LYPA1-2/EST-like"/>
</dbReference>
<dbReference type="PANTHER" id="PTHR10655">
    <property type="entry name" value="LYSOPHOSPHOLIPASE-RELATED"/>
    <property type="match status" value="1"/>
</dbReference>
<dbReference type="GO" id="GO:0008474">
    <property type="term" value="F:palmitoyl-(protein) hydrolase activity"/>
    <property type="evidence" value="ECO:0007669"/>
    <property type="project" value="TreeGrafter"/>
</dbReference>
<name>A0A9P3C7A1_9PEZI</name>
<dbReference type="Pfam" id="PF02230">
    <property type="entry name" value="Abhydrolase_2"/>
    <property type="match status" value="1"/>
</dbReference>
<dbReference type="InterPro" id="IPR029058">
    <property type="entry name" value="AB_hydrolase_fold"/>
</dbReference>
<dbReference type="AlphaFoldDB" id="A0A9P3C7A1"/>
<dbReference type="EMBL" id="BOLY01000001">
    <property type="protein sequence ID" value="GIZ37699.1"/>
    <property type="molecule type" value="Genomic_DNA"/>
</dbReference>
<dbReference type="GO" id="GO:0052689">
    <property type="term" value="F:carboxylic ester hydrolase activity"/>
    <property type="evidence" value="ECO:0007669"/>
    <property type="project" value="TreeGrafter"/>
</dbReference>
<dbReference type="RefSeq" id="XP_044652186.1">
    <property type="nucleotide sequence ID" value="XM_044796251.1"/>
</dbReference>
<protein>
    <recommendedName>
        <fullName evidence="3">Phospholipase/carboxylesterase/thioesterase domain-containing protein</fullName>
    </recommendedName>
</protein>
<dbReference type="Proteomes" id="UP000825890">
    <property type="component" value="Unassembled WGS sequence"/>
</dbReference>
<dbReference type="InterPro" id="IPR003140">
    <property type="entry name" value="PLipase/COase/thioEstase"/>
</dbReference>
<evidence type="ECO:0000313" key="4">
    <source>
        <dbReference type="EMBL" id="GIZ37699.1"/>
    </source>
</evidence>
<keyword evidence="5" id="KW-1185">Reference proteome</keyword>
<dbReference type="GO" id="GO:0005737">
    <property type="term" value="C:cytoplasm"/>
    <property type="evidence" value="ECO:0007669"/>
    <property type="project" value="TreeGrafter"/>
</dbReference>
<evidence type="ECO:0000256" key="1">
    <source>
        <dbReference type="ARBA" id="ARBA00006499"/>
    </source>
</evidence>
<organism evidence="4 5">
    <name type="scientific">Cercospora kikuchii</name>
    <dbReference type="NCBI Taxonomy" id="84275"/>
    <lineage>
        <taxon>Eukaryota</taxon>
        <taxon>Fungi</taxon>
        <taxon>Dikarya</taxon>
        <taxon>Ascomycota</taxon>
        <taxon>Pezizomycotina</taxon>
        <taxon>Dothideomycetes</taxon>
        <taxon>Dothideomycetidae</taxon>
        <taxon>Mycosphaerellales</taxon>
        <taxon>Mycosphaerellaceae</taxon>
        <taxon>Cercospora</taxon>
    </lineage>
</organism>
<dbReference type="Gene3D" id="3.40.50.1820">
    <property type="entry name" value="alpha/beta hydrolase"/>
    <property type="match status" value="1"/>
</dbReference>
<feature type="domain" description="Phospholipase/carboxylesterase/thioesterase" evidence="3">
    <location>
        <begin position="82"/>
        <end position="181"/>
    </location>
</feature>
<proteinExistence type="inferred from homology"/>
<accession>A0A9P3C7A1</accession>
<dbReference type="SUPFAM" id="SSF53474">
    <property type="entry name" value="alpha/beta-Hydrolases"/>
    <property type="match status" value="1"/>
</dbReference>